<dbReference type="SMART" id="SM01359">
    <property type="entry name" value="A2M_N_2"/>
    <property type="match status" value="1"/>
</dbReference>
<dbReference type="PANTHER" id="PTHR40094">
    <property type="entry name" value="ALPHA-2-MACROGLOBULIN HOMOLOG"/>
    <property type="match status" value="1"/>
</dbReference>
<dbReference type="InterPro" id="IPR008930">
    <property type="entry name" value="Terpenoid_cyclase/PrenylTrfase"/>
</dbReference>
<accession>A0A815GQG5</accession>
<dbReference type="Gene3D" id="1.50.10.20">
    <property type="match status" value="1"/>
</dbReference>
<dbReference type="InterPro" id="IPR041246">
    <property type="entry name" value="Bact_MG10"/>
</dbReference>
<proteinExistence type="predicted"/>
<evidence type="ECO:0000313" key="5">
    <source>
        <dbReference type="EMBL" id="CAF1341243.1"/>
    </source>
</evidence>
<dbReference type="Pfam" id="PF07703">
    <property type="entry name" value="A2M_BRD"/>
    <property type="match status" value="1"/>
</dbReference>
<sequence>MASFRKRSLGSRIRVRQTQNETSEHDQSKSYQFHLNVHEANEIDNQITTDVGVISINDDLQQQQNLTPDQLDQLFHRTSFGLIEESADKQEFFKREATIKAPRTSKIIETPFPPVVSDRQGVDFDIDIEQLKQLAKQEAGPLIIERYSPSENQINYPLSTITLTYNQPMIAVSSLNEQMKAEDLGISLTPEIEGRWRWTGTKIIQFEAKHRLPYATKYILRVNKENCISAIGGKLDDDFVFEFSTTPTKILKFLPYGTISTLKPKCFLLFDQKIDMNAILKHLIVVSNNGHRIQSDGLELLDETSADNEFKSFINNFEGNRDKYVAFTFKNDLLKATQYTIQVPKGCPSAEGPLTTTTEWSASFQTYEPLKIIGWSPNKKKEWRSSVPPGQSWSITFNNSLDRSTINKSLFRFEPEVNGLGIEHTKYKDQHIILYNNSKPNTVYTLLIQSETLKDIHGQTLEHNYSDEPIQFHVHHSPPSVEYLHGETGMIIMDPGVLDDPFYSFMVLNYSELKLRINRVKPEHYDRNLPCFMPYKYMNQEQHPHIDLPGIELLNETFQTNCECDEPKEIRVPLKAYLTKNSGVGQLIVLIEPTEKAQDQYQNRNWRSRQIISVWLQCTRLAVDLFVSLGIELSEQFIGKTDNKGIYEIKITYHGIEKEPRPIMVRALAAITDLNNQTQETQTQFLIHPCTYYVGFQLVNNYGKKNQPVQTKVIVTDIDGNLIDNVLIECKIIGIGKERKEDENGLIVFEEIRDEQQITNISSNKDAINMDFTPTIGGRYNISYTVKDEQGRLAMSFYDNLYVAGGSEKEIEKQKVDFVPTDTITIIPNATNYQPDDICELLILAPFSPANGLVILDCDGQVSQPIQFQVESGKDSTTVNFKISKDWIPKFTVHVELTGSIPREQELIYSPHRPAIAVGSITIEVSRDIYKLNVLINTKETTTTFTPSSIIHIDVDIKQYVNDTPVDNVEVCLIIVDEAILSLTDHKLNSPLDIFYPDRTVRIRQYHVRNRCLIFNMQNIEEFRKSLRETHSMSGACHKRRCGAALGDFAGSGAEQKIAVRSNFNPLACWMPSSITNSLGHVSFEVKLPDNLTRYRVWAVATNDKQYGLSEMSFTVQLPIMIRPSPPSFLNYGDIAHFSVILQNQTDLSLPLYAGLRATNAKLLTSQTTQQAVGYSIVLQPSKRVALIFPISTHHSGTARFQFVVSTVANESSASFGDAIELSLPVFTPATSEAFATYGDICEEEVILQPIKTPENVIPQFGELSITTSSTALASLTDAIISLYTYPYECTEQLSSRILGIQSLWDVLQAFHCKDLPDVSVLKTKLESDMKILKGRQYSNGGFGYWTNRTDSYADPYMSVHVAHCLAVVTNKKVSDVDINMLNNALKYLQNIKSEIDQLPYSKYWSEITRFSLMSYALYVRAKYLQNVANEASQLFDQSGFDKLSLEALGWLLVALSTERNNDNDRMIGKIYKHLKGKVNETSETAHFITSYGDDGQSVMLHSNQRTDAILLEALLYIDQKSTLCTKLCKGLQAHKVKGAWKSTQENCFVLIALDKYFHIKEKDTPDFVANIWLDNDYCGEHQYKGRTTNTYTINIPMKAILSPSSSSNISNNDKNLIMRKDGNGRLYYRIAMNYAPSSLQLNAVNYGFKIERTYTAIDDPSHVQKQSDGTWKFKLKEKIQVILTMTTTQRLYHIVLVDYLPAGCEPLNTKLKGTLTGDTQSSVTRSNRNNYCGCRPYSTLGWTEHENLRDERAEAFRSLLWPGVYEWSYVMRATCAGTFITPPAKAEEMYSPENFGRCGTEKVIIN</sequence>
<dbReference type="InterPro" id="IPR032812">
    <property type="entry name" value="SbsA_Ig"/>
</dbReference>
<evidence type="ECO:0000259" key="4">
    <source>
        <dbReference type="SMART" id="SM01360"/>
    </source>
</evidence>
<dbReference type="Pfam" id="PF17973">
    <property type="entry name" value="bMG10"/>
    <property type="match status" value="1"/>
</dbReference>
<dbReference type="GO" id="GO:0004866">
    <property type="term" value="F:endopeptidase inhibitor activity"/>
    <property type="evidence" value="ECO:0007669"/>
    <property type="project" value="InterPro"/>
</dbReference>
<dbReference type="Proteomes" id="UP000663889">
    <property type="component" value="Unassembled WGS sequence"/>
</dbReference>
<dbReference type="SMART" id="SM01360">
    <property type="entry name" value="A2M"/>
    <property type="match status" value="1"/>
</dbReference>
<dbReference type="SUPFAM" id="SSF48239">
    <property type="entry name" value="Terpenoid cyclases/Protein prenyltransferases"/>
    <property type="match status" value="1"/>
</dbReference>
<feature type="compositionally biased region" description="Basic residues" evidence="2">
    <location>
        <begin position="1"/>
        <end position="15"/>
    </location>
</feature>
<evidence type="ECO:0000256" key="2">
    <source>
        <dbReference type="SAM" id="MobiDB-lite"/>
    </source>
</evidence>
<evidence type="ECO:0000256" key="1">
    <source>
        <dbReference type="ARBA" id="ARBA00022729"/>
    </source>
</evidence>
<dbReference type="InterPro" id="IPR011625">
    <property type="entry name" value="A2M_N_BRD"/>
</dbReference>
<dbReference type="Pfam" id="PF13205">
    <property type="entry name" value="Big_5"/>
    <property type="match status" value="1"/>
</dbReference>
<dbReference type="InterPro" id="IPR001599">
    <property type="entry name" value="Macroglobln_a2"/>
</dbReference>
<dbReference type="Pfam" id="PF00207">
    <property type="entry name" value="A2M"/>
    <property type="match status" value="1"/>
</dbReference>
<evidence type="ECO:0000259" key="3">
    <source>
        <dbReference type="SMART" id="SM01359"/>
    </source>
</evidence>
<gene>
    <name evidence="5" type="ORF">SEV965_LOCUS28355</name>
</gene>
<reference evidence="5" key="1">
    <citation type="submission" date="2021-02" db="EMBL/GenBank/DDBJ databases">
        <authorList>
            <person name="Nowell W R."/>
        </authorList>
    </citation>
    <scope>NUCLEOTIDE SEQUENCE</scope>
</reference>
<feature type="domain" description="Alpha-2-macroglobulin" evidence="4">
    <location>
        <begin position="1067"/>
        <end position="1156"/>
    </location>
</feature>
<evidence type="ECO:0000313" key="6">
    <source>
        <dbReference type="Proteomes" id="UP000663889"/>
    </source>
</evidence>
<feature type="region of interest" description="Disordered" evidence="2">
    <location>
        <begin position="1"/>
        <end position="30"/>
    </location>
</feature>
<dbReference type="EMBL" id="CAJNOU010002684">
    <property type="protein sequence ID" value="CAF1341243.1"/>
    <property type="molecule type" value="Genomic_DNA"/>
</dbReference>
<dbReference type="PANTHER" id="PTHR40094:SF1">
    <property type="entry name" value="UBIQUITIN DOMAIN-CONTAINING PROTEIN"/>
    <property type="match status" value="1"/>
</dbReference>
<dbReference type="Gene3D" id="2.60.40.3710">
    <property type="match status" value="1"/>
</dbReference>
<keyword evidence="1" id="KW-0732">Signal</keyword>
<feature type="domain" description="Alpha-2-macroglobulin bait region" evidence="3">
    <location>
        <begin position="824"/>
        <end position="983"/>
    </location>
</feature>
<name>A0A815GQG5_9BILA</name>
<protein>
    <submittedName>
        <fullName evidence="5">Uncharacterized protein</fullName>
    </submittedName>
</protein>
<dbReference type="InterPro" id="IPR051802">
    <property type="entry name" value="YfhM-like"/>
</dbReference>
<organism evidence="5 6">
    <name type="scientific">Rotaria sordida</name>
    <dbReference type="NCBI Taxonomy" id="392033"/>
    <lineage>
        <taxon>Eukaryota</taxon>
        <taxon>Metazoa</taxon>
        <taxon>Spiralia</taxon>
        <taxon>Gnathifera</taxon>
        <taxon>Rotifera</taxon>
        <taxon>Eurotatoria</taxon>
        <taxon>Bdelloidea</taxon>
        <taxon>Philodinida</taxon>
        <taxon>Philodinidae</taxon>
        <taxon>Rotaria</taxon>
    </lineage>
</organism>
<comment type="caution">
    <text evidence="5">The sequence shown here is derived from an EMBL/GenBank/DDBJ whole genome shotgun (WGS) entry which is preliminary data.</text>
</comment>